<dbReference type="Pfam" id="PF00211">
    <property type="entry name" value="Guanylate_cyc"/>
    <property type="match status" value="1"/>
</dbReference>
<feature type="transmembrane region" description="Helical" evidence="8">
    <location>
        <begin position="341"/>
        <end position="358"/>
    </location>
</feature>
<feature type="transmembrane region" description="Helical" evidence="8">
    <location>
        <begin position="312"/>
        <end position="332"/>
    </location>
</feature>
<dbReference type="GO" id="GO:0000166">
    <property type="term" value="F:nucleotide binding"/>
    <property type="evidence" value="ECO:0007669"/>
    <property type="project" value="UniProtKB-KW"/>
</dbReference>
<name>A0A7W6ENP4_9BACT</name>
<feature type="transmembrane region" description="Helical" evidence="8">
    <location>
        <begin position="224"/>
        <end position="248"/>
    </location>
</feature>
<comment type="caution">
    <text evidence="10">The sequence shown here is derived from an EMBL/GenBank/DDBJ whole genome shotgun (WGS) entry which is preliminary data.</text>
</comment>
<keyword evidence="11" id="KW-1185">Reference proteome</keyword>
<feature type="transmembrane region" description="Helical" evidence="8">
    <location>
        <begin position="196"/>
        <end position="217"/>
    </location>
</feature>
<protein>
    <submittedName>
        <fullName evidence="10">Class 3 adenylate cyclase</fullName>
    </submittedName>
</protein>
<evidence type="ECO:0000259" key="9">
    <source>
        <dbReference type="PROSITE" id="PS50125"/>
    </source>
</evidence>
<dbReference type="PANTHER" id="PTHR11920">
    <property type="entry name" value="GUANYLYL CYCLASE"/>
    <property type="match status" value="1"/>
</dbReference>
<dbReference type="InterPro" id="IPR001054">
    <property type="entry name" value="A/G_cyclase"/>
</dbReference>
<feature type="transmembrane region" description="Helical" evidence="8">
    <location>
        <begin position="289"/>
        <end position="306"/>
    </location>
</feature>
<proteinExistence type="inferred from homology"/>
<comment type="subcellular location">
    <subcellularLocation>
        <location evidence="1">Membrane</location>
    </subcellularLocation>
</comment>
<dbReference type="Gene3D" id="2.60.40.2380">
    <property type="match status" value="1"/>
</dbReference>
<evidence type="ECO:0000256" key="2">
    <source>
        <dbReference type="ARBA" id="ARBA00022692"/>
    </source>
</evidence>
<evidence type="ECO:0000256" key="8">
    <source>
        <dbReference type="SAM" id="Phobius"/>
    </source>
</evidence>
<dbReference type="AlphaFoldDB" id="A0A7W6ENP4"/>
<dbReference type="PROSITE" id="PS00452">
    <property type="entry name" value="GUANYLATE_CYCLASE_1"/>
    <property type="match status" value="1"/>
</dbReference>
<sequence length="656" mass="74891">MEIIVQLLTQWATLATSNTSRLVGILCFCWGMTVLGQNPVINWDGKQKVVDIAEQVLILKDTSGRLKIEDVASPQFADRFTLSKQKVLSFNDEDYYWVKVQVRNETATQVLLEIAQPILSRVDFYYQEPATQKWHVVQEGFMTPIQQKAYKHQYQLFLLPPAVQTYYLRFQSLGLAVPLRLWNENVYEEKIGTQRIVLGVFTGIMGFVVILNLFFFFSLQKIAYAHYAVLVFIYYLTASNVEGFLLYVHPKADLFYGMFITSIFNMPIGVSFALLFLDIKKVSTRLYKIGWGLFVYYLTFIFWHRFLSPLSLAYVTNFHGLMVVLIMATFGIQAGRKGNRIGYYFFVSYLLFFLLAALDTKSKLTGTPTYIFDLSYVSLGFLTEAITLSYLLTKRFEWEGQAVAQERLKSQELLLAQTRENERIVREQNVILEQKVAERTRELVIEKKKSDDLLLNILPSDIADELKATGRAKARKYESTSVLFADFKDFTVFSQNQSAEKVVAEIDHCFRAFDRIVKNYGLEKIKTIGDAYMCAGGLPTPSDHHAQNIVQAALEICAFMKQLKAEKIKAGELYFEVRVGICSGPVVAGIVGINKFAYDIWGDTVNTAARMEQHSEPGKVNVSGSTYELIKETYNCIPRGKIAAKNKGEIEMYFVE</sequence>
<evidence type="ECO:0000256" key="5">
    <source>
        <dbReference type="ARBA" id="ARBA00023136"/>
    </source>
</evidence>
<dbReference type="InterPro" id="IPR011622">
    <property type="entry name" value="7TMR_DISM_rcpt_extracell_dom2"/>
</dbReference>
<dbReference type="SMART" id="SM00044">
    <property type="entry name" value="CYCc"/>
    <property type="match status" value="1"/>
</dbReference>
<dbReference type="CDD" id="cd07302">
    <property type="entry name" value="CHD"/>
    <property type="match status" value="1"/>
</dbReference>
<dbReference type="RefSeq" id="WP_183971391.1">
    <property type="nucleotide sequence ID" value="NZ_JACIBY010000001.1"/>
</dbReference>
<feature type="transmembrane region" description="Helical" evidence="8">
    <location>
        <begin position="370"/>
        <end position="392"/>
    </location>
</feature>
<dbReference type="Gene3D" id="6.10.250.780">
    <property type="match status" value="1"/>
</dbReference>
<gene>
    <name evidence="10" type="ORF">FHS57_000620</name>
</gene>
<dbReference type="PANTHER" id="PTHR11920:SF335">
    <property type="entry name" value="GUANYLATE CYCLASE"/>
    <property type="match status" value="1"/>
</dbReference>
<dbReference type="Pfam" id="PF07695">
    <property type="entry name" value="7TMR-DISM_7TM"/>
    <property type="match status" value="1"/>
</dbReference>
<dbReference type="InterPro" id="IPR011623">
    <property type="entry name" value="7TMR_DISM_rcpt_extracell_dom1"/>
</dbReference>
<feature type="domain" description="Guanylate cyclase" evidence="9">
    <location>
        <begin position="481"/>
        <end position="612"/>
    </location>
</feature>
<dbReference type="SUPFAM" id="SSF55073">
    <property type="entry name" value="Nucleotide cyclase"/>
    <property type="match status" value="1"/>
</dbReference>
<evidence type="ECO:0000256" key="7">
    <source>
        <dbReference type="RuleBase" id="RU000405"/>
    </source>
</evidence>
<evidence type="ECO:0000313" key="10">
    <source>
        <dbReference type="EMBL" id="MBB3836638.1"/>
    </source>
</evidence>
<evidence type="ECO:0000256" key="4">
    <source>
        <dbReference type="ARBA" id="ARBA00022989"/>
    </source>
</evidence>
<dbReference type="Proteomes" id="UP000541352">
    <property type="component" value="Unassembled WGS sequence"/>
</dbReference>
<keyword evidence="2 8" id="KW-0812">Transmembrane</keyword>
<dbReference type="Pfam" id="PF07696">
    <property type="entry name" value="7TMR-DISMED2"/>
    <property type="match status" value="1"/>
</dbReference>
<dbReference type="Gene3D" id="3.30.70.1230">
    <property type="entry name" value="Nucleotide cyclase"/>
    <property type="match status" value="1"/>
</dbReference>
<dbReference type="InterPro" id="IPR018297">
    <property type="entry name" value="A/G_cyclase_CS"/>
</dbReference>
<dbReference type="PROSITE" id="PS50125">
    <property type="entry name" value="GUANYLATE_CYCLASE_2"/>
    <property type="match status" value="1"/>
</dbReference>
<keyword evidence="6 7" id="KW-0456">Lyase</keyword>
<dbReference type="InterPro" id="IPR050401">
    <property type="entry name" value="Cyclic_nucleotide_synthase"/>
</dbReference>
<organism evidence="10 11">
    <name type="scientific">Runella defluvii</name>
    <dbReference type="NCBI Taxonomy" id="370973"/>
    <lineage>
        <taxon>Bacteria</taxon>
        <taxon>Pseudomonadati</taxon>
        <taxon>Bacteroidota</taxon>
        <taxon>Cytophagia</taxon>
        <taxon>Cytophagales</taxon>
        <taxon>Spirosomataceae</taxon>
        <taxon>Runella</taxon>
    </lineage>
</organism>
<evidence type="ECO:0000313" key="11">
    <source>
        <dbReference type="Proteomes" id="UP000541352"/>
    </source>
</evidence>
<keyword evidence="5 8" id="KW-0472">Membrane</keyword>
<evidence type="ECO:0000256" key="6">
    <source>
        <dbReference type="ARBA" id="ARBA00023239"/>
    </source>
</evidence>
<keyword evidence="4 8" id="KW-1133">Transmembrane helix</keyword>
<accession>A0A7W6ENP4</accession>
<comment type="similarity">
    <text evidence="7">Belongs to the adenylyl cyclase class-4/guanylyl cyclase family.</text>
</comment>
<dbReference type="GO" id="GO:0004016">
    <property type="term" value="F:adenylate cyclase activity"/>
    <property type="evidence" value="ECO:0007669"/>
    <property type="project" value="UniProtKB-ARBA"/>
</dbReference>
<reference evidence="10 11" key="1">
    <citation type="submission" date="2020-08" db="EMBL/GenBank/DDBJ databases">
        <title>Genomic Encyclopedia of Type Strains, Phase IV (KMG-IV): sequencing the most valuable type-strain genomes for metagenomic binning, comparative biology and taxonomic classification.</title>
        <authorList>
            <person name="Goeker M."/>
        </authorList>
    </citation>
    <scope>NUCLEOTIDE SEQUENCE [LARGE SCALE GENOMIC DNA]</scope>
    <source>
        <strain evidence="10 11">DSM 17976</strain>
    </source>
</reference>
<keyword evidence="3" id="KW-0547">Nucleotide-binding</keyword>
<evidence type="ECO:0000256" key="3">
    <source>
        <dbReference type="ARBA" id="ARBA00022741"/>
    </source>
</evidence>
<dbReference type="EMBL" id="JACIBY010000001">
    <property type="protein sequence ID" value="MBB3836638.1"/>
    <property type="molecule type" value="Genomic_DNA"/>
</dbReference>
<dbReference type="InterPro" id="IPR029787">
    <property type="entry name" value="Nucleotide_cyclase"/>
</dbReference>
<feature type="transmembrane region" description="Helical" evidence="8">
    <location>
        <begin position="254"/>
        <end position="277"/>
    </location>
</feature>
<dbReference type="GO" id="GO:0035556">
    <property type="term" value="P:intracellular signal transduction"/>
    <property type="evidence" value="ECO:0007669"/>
    <property type="project" value="InterPro"/>
</dbReference>
<dbReference type="GO" id="GO:0009190">
    <property type="term" value="P:cyclic nucleotide biosynthetic process"/>
    <property type="evidence" value="ECO:0007669"/>
    <property type="project" value="InterPro"/>
</dbReference>
<evidence type="ECO:0000256" key="1">
    <source>
        <dbReference type="ARBA" id="ARBA00004370"/>
    </source>
</evidence>
<dbReference type="GO" id="GO:0016020">
    <property type="term" value="C:membrane"/>
    <property type="evidence" value="ECO:0007669"/>
    <property type="project" value="UniProtKB-SubCell"/>
</dbReference>